<dbReference type="OrthoDB" id="7349109at2"/>
<dbReference type="InterPro" id="IPR036388">
    <property type="entry name" value="WH-like_DNA-bd_sf"/>
</dbReference>
<dbReference type="Proteomes" id="UP000305041">
    <property type="component" value="Unassembled WGS sequence"/>
</dbReference>
<dbReference type="Gene3D" id="1.10.10.10">
    <property type="entry name" value="Winged helix-like DNA-binding domain superfamily/Winged helix DNA-binding domain"/>
    <property type="match status" value="1"/>
</dbReference>
<dbReference type="PRINTS" id="PR00598">
    <property type="entry name" value="HTHMARR"/>
</dbReference>
<evidence type="ECO:0000313" key="4">
    <source>
        <dbReference type="Proteomes" id="UP000305041"/>
    </source>
</evidence>
<dbReference type="RefSeq" id="WP_138164114.1">
    <property type="nucleotide sequence ID" value="NZ_VAUA01000008.1"/>
</dbReference>
<dbReference type="EMBL" id="WSFO01000002">
    <property type="protein sequence ID" value="KAE9631441.1"/>
    <property type="molecule type" value="Genomic_DNA"/>
</dbReference>
<keyword evidence="4" id="KW-1185">Reference proteome</keyword>
<dbReference type="AlphaFoldDB" id="A0A5R8Z605"/>
<dbReference type="InterPro" id="IPR039422">
    <property type="entry name" value="MarR/SlyA-like"/>
</dbReference>
<dbReference type="SUPFAM" id="SSF46785">
    <property type="entry name" value="Winged helix' DNA-binding domain"/>
    <property type="match status" value="1"/>
</dbReference>
<reference evidence="3 4" key="1">
    <citation type="submission" date="2019-05" db="EMBL/GenBank/DDBJ databases">
        <title>Draft genome sequence of Pelagicola sp. DSW4-44.</title>
        <authorList>
            <person name="Oh J."/>
        </authorList>
    </citation>
    <scope>NUCLEOTIDE SEQUENCE [LARGE SCALE GENOMIC DNA]</scope>
    <source>
        <strain evidence="3 4">DSW4-44</strain>
    </source>
</reference>
<evidence type="ECO:0000313" key="3">
    <source>
        <dbReference type="EMBL" id="TLP60356.1"/>
    </source>
</evidence>
<dbReference type="GO" id="GO:0006950">
    <property type="term" value="P:response to stress"/>
    <property type="evidence" value="ECO:0007669"/>
    <property type="project" value="TreeGrafter"/>
</dbReference>
<dbReference type="InterPro" id="IPR036390">
    <property type="entry name" value="WH_DNA-bd_sf"/>
</dbReference>
<dbReference type="PANTHER" id="PTHR33164:SF95">
    <property type="entry name" value="TRANSCRIPTIONAL REGULATOR"/>
    <property type="match status" value="1"/>
</dbReference>
<evidence type="ECO:0000313" key="5">
    <source>
        <dbReference type="Proteomes" id="UP000441586"/>
    </source>
</evidence>
<name>A0A5R8Z605_9RHOB</name>
<reference evidence="2 5" key="2">
    <citation type="submission" date="2019-12" db="EMBL/GenBank/DDBJ databases">
        <authorList>
            <person name="Zhang Y.-J."/>
        </authorList>
    </citation>
    <scope>NUCLEOTIDE SEQUENCE [LARGE SCALE GENOMIC DNA]</scope>
    <source>
        <strain evidence="2 5">H18S-6</strain>
    </source>
</reference>
<gene>
    <name evidence="3" type="ORF">FEE96_15955</name>
    <name evidence="2" type="ORF">GP644_03725</name>
</gene>
<dbReference type="InterPro" id="IPR000835">
    <property type="entry name" value="HTH_MarR-typ"/>
</dbReference>
<dbReference type="PROSITE" id="PS50995">
    <property type="entry name" value="HTH_MARR_2"/>
    <property type="match status" value="1"/>
</dbReference>
<dbReference type="Proteomes" id="UP000441586">
    <property type="component" value="Unassembled WGS sequence"/>
</dbReference>
<evidence type="ECO:0000313" key="2">
    <source>
        <dbReference type="EMBL" id="KAE9631441.1"/>
    </source>
</evidence>
<proteinExistence type="predicted"/>
<feature type="domain" description="HTH marR-type" evidence="1">
    <location>
        <begin position="12"/>
        <end position="143"/>
    </location>
</feature>
<organism evidence="2 5">
    <name type="scientific">Parasedimentitalea maritima</name>
    <dbReference type="NCBI Taxonomy" id="2578117"/>
    <lineage>
        <taxon>Bacteria</taxon>
        <taxon>Pseudomonadati</taxon>
        <taxon>Pseudomonadota</taxon>
        <taxon>Alphaproteobacteria</taxon>
        <taxon>Rhodobacterales</taxon>
        <taxon>Paracoccaceae</taxon>
        <taxon>Parasedimentitalea</taxon>
    </lineage>
</organism>
<accession>A0A6A4RN15</accession>
<dbReference type="PANTHER" id="PTHR33164">
    <property type="entry name" value="TRANSCRIPTIONAL REGULATOR, MARR FAMILY"/>
    <property type="match status" value="1"/>
</dbReference>
<dbReference type="EMBL" id="VAUA01000008">
    <property type="protein sequence ID" value="TLP60356.1"/>
    <property type="molecule type" value="Genomic_DNA"/>
</dbReference>
<dbReference type="Pfam" id="PF01047">
    <property type="entry name" value="MarR"/>
    <property type="match status" value="1"/>
</dbReference>
<accession>A0A5R8Z605</accession>
<sequence>MELSPLDIHSMPGHLIRRLNQISVAQFMEHVAAAGLSLTPVQFAALCAIRDHPGIDQATVAGLIAYDRATLGKVIDRLDARGLVLRKVSKSDRRARELFLSSDGETLLSKAHPLVKAAQPDILSGLNAQEQAQFVALLQKLILAGNDLSRAPHRGLGKTDDSGTDPK</sequence>
<comment type="caution">
    <text evidence="2">The sequence shown here is derived from an EMBL/GenBank/DDBJ whole genome shotgun (WGS) entry which is preliminary data.</text>
</comment>
<evidence type="ECO:0000259" key="1">
    <source>
        <dbReference type="PROSITE" id="PS50995"/>
    </source>
</evidence>
<dbReference type="SMART" id="SM00347">
    <property type="entry name" value="HTH_MARR"/>
    <property type="match status" value="1"/>
</dbReference>
<protein>
    <submittedName>
        <fullName evidence="2">MarR family transcriptional regulator</fullName>
    </submittedName>
    <submittedName>
        <fullName evidence="3">Winged helix-turn-helix transcriptional regulator</fullName>
    </submittedName>
</protein>
<dbReference type="GO" id="GO:0003700">
    <property type="term" value="F:DNA-binding transcription factor activity"/>
    <property type="evidence" value="ECO:0007669"/>
    <property type="project" value="InterPro"/>
</dbReference>